<reference evidence="7 8" key="1">
    <citation type="submission" date="2016-10" db="EMBL/GenBank/DDBJ databases">
        <authorList>
            <person name="de Groot N.N."/>
        </authorList>
    </citation>
    <scope>NUCLEOTIDE SEQUENCE [LARGE SCALE GENOMIC DNA]</scope>
    <source>
        <strain evidence="7 8">DSM 40306</strain>
    </source>
</reference>
<evidence type="ECO:0000256" key="2">
    <source>
        <dbReference type="ARBA" id="ARBA00022723"/>
    </source>
</evidence>
<dbReference type="PANTHER" id="PTHR43273">
    <property type="entry name" value="ANAEROBIC SULFATASE-MATURATING ENZYME HOMOLOG ASLB-RELATED"/>
    <property type="match status" value="1"/>
</dbReference>
<dbReference type="GO" id="GO:0016491">
    <property type="term" value="F:oxidoreductase activity"/>
    <property type="evidence" value="ECO:0007669"/>
    <property type="project" value="InterPro"/>
</dbReference>
<dbReference type="InterPro" id="IPR007197">
    <property type="entry name" value="rSAM"/>
</dbReference>
<accession>A0A1H4QNW6</accession>
<dbReference type="SUPFAM" id="SSF102114">
    <property type="entry name" value="Radical SAM enzymes"/>
    <property type="match status" value="1"/>
</dbReference>
<dbReference type="InterPro" id="IPR013785">
    <property type="entry name" value="Aldolase_TIM"/>
</dbReference>
<dbReference type="PANTHER" id="PTHR43273:SF3">
    <property type="entry name" value="ANAEROBIC SULFATASE-MATURATING ENZYME HOMOLOG ASLB-RELATED"/>
    <property type="match status" value="1"/>
</dbReference>
<dbReference type="AlphaFoldDB" id="A0A1H4QNW6"/>
<dbReference type="Proteomes" id="UP000182375">
    <property type="component" value="Unassembled WGS sequence"/>
</dbReference>
<evidence type="ECO:0000256" key="1">
    <source>
        <dbReference type="ARBA" id="ARBA00022691"/>
    </source>
</evidence>
<organism evidence="7 8">
    <name type="scientific">Streptomyces misionensis</name>
    <dbReference type="NCBI Taxonomy" id="67331"/>
    <lineage>
        <taxon>Bacteria</taxon>
        <taxon>Bacillati</taxon>
        <taxon>Actinomycetota</taxon>
        <taxon>Actinomycetes</taxon>
        <taxon>Kitasatosporales</taxon>
        <taxon>Streptomycetaceae</taxon>
        <taxon>Streptomyces</taxon>
    </lineage>
</organism>
<proteinExistence type="inferred from homology"/>
<dbReference type="STRING" id="67331.SAMN04490357_1456"/>
<dbReference type="InterPro" id="IPR023867">
    <property type="entry name" value="Sulphatase_maturase_rSAM"/>
</dbReference>
<comment type="similarity">
    <text evidence="5">Belongs to the radical SAM superfamily. Anaerobic sulfatase-maturating enzyme family.</text>
</comment>
<keyword evidence="4" id="KW-0411">Iron-sulfur</keyword>
<dbReference type="Pfam" id="PF04055">
    <property type="entry name" value="Radical_SAM"/>
    <property type="match status" value="1"/>
</dbReference>
<dbReference type="RefSeq" id="WP_244174833.1">
    <property type="nucleotide sequence ID" value="NZ_FNTD01000004.1"/>
</dbReference>
<sequence length="433" mass="47751">MTSSQLLWGKYIQYVRDGEGALLDPVTLDSVYLDRGEVTDLSAVPPTATHKALAELGFTPDSPCSDRREALRDRLHQLGLDPHPVRISGLRIVLTDRCNMKCSYCFVDTNTGKPDMTEQEIADGLTYLFETNAGRDEVAIQWFGGEPTTRFDLMQHGDALADSLAGKYDVKRVRRTVVTNGARITDEMISHFARHEYGVGISIDGPPAINAEHRRLLGGQPADDRIQRNVRRLLNTDGVHVGCNLTPTTANIGRLAETVTWIIDHLGLKFIYANTPIPTSGRWTVKGRALAEELYQARLVALGRGGMVFSVLDRAFQALDRRRPMLFDHMQSDRTLNAALLPDNRVSLCDINFTAPAFLHTLDELRADPNLLGGIAKTIAPIPECGQCPALAICGGPSRNEQLLIGSDRPDPQMCDFYTSTVEIAVWDSTGVQ</sequence>
<evidence type="ECO:0000256" key="5">
    <source>
        <dbReference type="ARBA" id="ARBA00023601"/>
    </source>
</evidence>
<dbReference type="GO" id="GO:0046872">
    <property type="term" value="F:metal ion binding"/>
    <property type="evidence" value="ECO:0007669"/>
    <property type="project" value="UniProtKB-KW"/>
</dbReference>
<dbReference type="SFLD" id="SFLDG01067">
    <property type="entry name" value="SPASM/twitch_domain_containing"/>
    <property type="match status" value="1"/>
</dbReference>
<protein>
    <submittedName>
        <fullName evidence="7">Sulfatase maturation enzyme AslB, radical SAM superfamily</fullName>
    </submittedName>
</protein>
<dbReference type="CDD" id="cd01335">
    <property type="entry name" value="Radical_SAM"/>
    <property type="match status" value="1"/>
</dbReference>
<dbReference type="InterPro" id="IPR058240">
    <property type="entry name" value="rSAM_sf"/>
</dbReference>
<evidence type="ECO:0000256" key="3">
    <source>
        <dbReference type="ARBA" id="ARBA00023004"/>
    </source>
</evidence>
<dbReference type="Gene3D" id="3.20.20.70">
    <property type="entry name" value="Aldolase class I"/>
    <property type="match status" value="1"/>
</dbReference>
<evidence type="ECO:0000313" key="7">
    <source>
        <dbReference type="EMBL" id="SEC21231.1"/>
    </source>
</evidence>
<feature type="domain" description="Radical SAM core" evidence="6">
    <location>
        <begin position="92"/>
        <end position="235"/>
    </location>
</feature>
<keyword evidence="3" id="KW-0408">Iron</keyword>
<dbReference type="GeneID" id="95510671"/>
<dbReference type="GO" id="GO:0051536">
    <property type="term" value="F:iron-sulfur cluster binding"/>
    <property type="evidence" value="ECO:0007669"/>
    <property type="project" value="UniProtKB-KW"/>
</dbReference>
<dbReference type="EMBL" id="FNTD01000004">
    <property type="protein sequence ID" value="SEC21231.1"/>
    <property type="molecule type" value="Genomic_DNA"/>
</dbReference>
<evidence type="ECO:0000256" key="4">
    <source>
        <dbReference type="ARBA" id="ARBA00023014"/>
    </source>
</evidence>
<evidence type="ECO:0000259" key="6">
    <source>
        <dbReference type="Pfam" id="PF04055"/>
    </source>
</evidence>
<keyword evidence="1" id="KW-0949">S-adenosyl-L-methionine</keyword>
<gene>
    <name evidence="7" type="ORF">SAMN04490357_1456</name>
</gene>
<name>A0A1H4QNW6_9ACTN</name>
<evidence type="ECO:0000313" key="8">
    <source>
        <dbReference type="Proteomes" id="UP000182375"/>
    </source>
</evidence>
<keyword evidence="2" id="KW-0479">Metal-binding</keyword>
<dbReference type="SFLD" id="SFLDS00029">
    <property type="entry name" value="Radical_SAM"/>
    <property type="match status" value="1"/>
</dbReference>